<organism evidence="11 12">
    <name type="scientific">Uabimicrobium amorphum</name>
    <dbReference type="NCBI Taxonomy" id="2596890"/>
    <lineage>
        <taxon>Bacteria</taxon>
        <taxon>Pseudomonadati</taxon>
        <taxon>Planctomycetota</taxon>
        <taxon>Candidatus Uabimicrobiia</taxon>
        <taxon>Candidatus Uabimicrobiales</taxon>
        <taxon>Candidatus Uabimicrobiaceae</taxon>
        <taxon>Candidatus Uabimicrobium</taxon>
    </lineage>
</organism>
<evidence type="ECO:0000256" key="6">
    <source>
        <dbReference type="ARBA" id="ARBA00022679"/>
    </source>
</evidence>
<evidence type="ECO:0000256" key="3">
    <source>
        <dbReference type="ARBA" id="ARBA00004964"/>
    </source>
</evidence>
<dbReference type="InterPro" id="IPR011835">
    <property type="entry name" value="GS/SS"/>
</dbReference>
<feature type="binding site" evidence="8">
    <location>
        <position position="15"/>
    </location>
    <ligand>
        <name>ADP-alpha-D-glucose</name>
        <dbReference type="ChEBI" id="CHEBI:57498"/>
    </ligand>
</feature>
<evidence type="ECO:0000256" key="1">
    <source>
        <dbReference type="ARBA" id="ARBA00001478"/>
    </source>
</evidence>
<keyword evidence="5 8" id="KW-0328">Glycosyltransferase</keyword>
<reference evidence="11 12" key="1">
    <citation type="submission" date="2019-08" db="EMBL/GenBank/DDBJ databases">
        <title>Complete genome sequence of Candidatus Uab amorphum.</title>
        <authorList>
            <person name="Shiratori T."/>
            <person name="Suzuki S."/>
            <person name="Kakizawa Y."/>
            <person name="Ishida K."/>
        </authorList>
    </citation>
    <scope>NUCLEOTIDE SEQUENCE [LARGE SCALE GENOMIC DNA]</scope>
    <source>
        <strain evidence="11 12">SRT547</strain>
    </source>
</reference>
<proteinExistence type="inferred from homology"/>
<gene>
    <name evidence="8" type="primary">glgA</name>
    <name evidence="11" type="ORF">UABAM_04045</name>
</gene>
<dbReference type="GO" id="GO:0009011">
    <property type="term" value="F:alpha-1,4-glucan glucosyltransferase (ADP-glucose donor) activity"/>
    <property type="evidence" value="ECO:0007669"/>
    <property type="project" value="UniProtKB-UniRule"/>
</dbReference>
<dbReference type="AlphaFoldDB" id="A0A5S9IQ83"/>
<dbReference type="RefSeq" id="WP_151969762.1">
    <property type="nucleotide sequence ID" value="NZ_AP019860.1"/>
</dbReference>
<dbReference type="InterPro" id="IPR013534">
    <property type="entry name" value="Starch_synth_cat_dom"/>
</dbReference>
<evidence type="ECO:0000313" key="12">
    <source>
        <dbReference type="Proteomes" id="UP000326354"/>
    </source>
</evidence>
<evidence type="ECO:0000256" key="8">
    <source>
        <dbReference type="HAMAP-Rule" id="MF_00484"/>
    </source>
</evidence>
<evidence type="ECO:0000259" key="9">
    <source>
        <dbReference type="Pfam" id="PF00534"/>
    </source>
</evidence>
<dbReference type="InterPro" id="IPR001296">
    <property type="entry name" value="Glyco_trans_1"/>
</dbReference>
<evidence type="ECO:0000256" key="5">
    <source>
        <dbReference type="ARBA" id="ARBA00022676"/>
    </source>
</evidence>
<dbReference type="NCBIfam" id="NF001905">
    <property type="entry name" value="PRK00654.2-4"/>
    <property type="match status" value="1"/>
</dbReference>
<dbReference type="NCBIfam" id="TIGR02095">
    <property type="entry name" value="glgA"/>
    <property type="match status" value="1"/>
</dbReference>
<evidence type="ECO:0000256" key="4">
    <source>
        <dbReference type="ARBA" id="ARBA00010281"/>
    </source>
</evidence>
<evidence type="ECO:0000256" key="2">
    <source>
        <dbReference type="ARBA" id="ARBA00002764"/>
    </source>
</evidence>
<dbReference type="Pfam" id="PF00534">
    <property type="entry name" value="Glycos_transf_1"/>
    <property type="match status" value="1"/>
</dbReference>
<name>A0A5S9IQ83_UABAM</name>
<evidence type="ECO:0000259" key="10">
    <source>
        <dbReference type="Pfam" id="PF08323"/>
    </source>
</evidence>
<dbReference type="PANTHER" id="PTHR46083:SF1">
    <property type="entry name" value="GLYCOGEN SYNTHASE 2-RELATED"/>
    <property type="match status" value="1"/>
</dbReference>
<dbReference type="UniPathway" id="UPA00164"/>
<comment type="pathway">
    <text evidence="3 8">Glycan biosynthesis; glycogen biosynthesis.</text>
</comment>
<feature type="domain" description="Glycosyl transferase family 1" evidence="9">
    <location>
        <begin position="290"/>
        <end position="456"/>
    </location>
</feature>
<dbReference type="GO" id="GO:0005978">
    <property type="term" value="P:glycogen biosynthetic process"/>
    <property type="evidence" value="ECO:0007669"/>
    <property type="project" value="UniProtKB-UniRule"/>
</dbReference>
<dbReference type="SUPFAM" id="SSF53756">
    <property type="entry name" value="UDP-Glycosyltransferase/glycogen phosphorylase"/>
    <property type="match status" value="1"/>
</dbReference>
<keyword evidence="7 8" id="KW-0320">Glycogen biosynthesis</keyword>
<dbReference type="PANTHER" id="PTHR46083">
    <property type="match status" value="1"/>
</dbReference>
<dbReference type="Pfam" id="PF08323">
    <property type="entry name" value="Glyco_transf_5"/>
    <property type="match status" value="1"/>
</dbReference>
<dbReference type="CDD" id="cd03791">
    <property type="entry name" value="GT5_Glycogen_synthase_DULL1-like"/>
    <property type="match status" value="1"/>
</dbReference>
<keyword evidence="12" id="KW-1185">Reference proteome</keyword>
<dbReference type="Proteomes" id="UP000326354">
    <property type="component" value="Chromosome"/>
</dbReference>
<evidence type="ECO:0000313" key="11">
    <source>
        <dbReference type="EMBL" id="BBM85671.1"/>
    </source>
</evidence>
<dbReference type="EC" id="2.4.1.21" evidence="8"/>
<dbReference type="GO" id="GO:0004373">
    <property type="term" value="F:alpha-1,4-glucan glucosyltransferase (UDP-glucose donor) activity"/>
    <property type="evidence" value="ECO:0007669"/>
    <property type="project" value="InterPro"/>
</dbReference>
<keyword evidence="6 8" id="KW-0808">Transferase</keyword>
<dbReference type="HAMAP" id="MF_00484">
    <property type="entry name" value="Glycogen_synth"/>
    <property type="match status" value="1"/>
</dbReference>
<comment type="catalytic activity">
    <reaction evidence="1 8">
        <text>[(1-&gt;4)-alpha-D-glucosyl](n) + ADP-alpha-D-glucose = [(1-&gt;4)-alpha-D-glucosyl](n+1) + ADP + H(+)</text>
        <dbReference type="Rhea" id="RHEA:18189"/>
        <dbReference type="Rhea" id="RHEA-COMP:9584"/>
        <dbReference type="Rhea" id="RHEA-COMP:9587"/>
        <dbReference type="ChEBI" id="CHEBI:15378"/>
        <dbReference type="ChEBI" id="CHEBI:15444"/>
        <dbReference type="ChEBI" id="CHEBI:57498"/>
        <dbReference type="ChEBI" id="CHEBI:456216"/>
        <dbReference type="EC" id="2.4.1.21"/>
    </reaction>
</comment>
<sequence>MKIAMLSPECSPIAKVGGLADVVIGLSKSLQLQGHDVSIILPKYDCMRYDQISNLETVYYDLPVMYRGEWQANDVMSGVVEGVKCFFIDGKWHKNFFNRGKIYGESDDNDRFAFFSKAAMEFMFKVGMDPDIIHSHDWPTALANVLQREIYYKEGMRKPRLVYTVHNFAHQGIAHESVLGDLGLNSAMLPLECRENDYSIVNFMKSAVVYSDYITTVSPNYANEVQLTEKGMGLQYLLNKYHHKFSGILNGIDEEYWNPKDDQYLSHHYDVEAIENKYKNKEVLRERFLLRDEYKPIVAVVSRLVQQKGVDLIKHSIFYALEQGAQFVLLGSSPDPNISYEFAEIKDMLNENPDCHLEFGFNEALSHLVYAGADMILIPSLFEPCGLTQLIGMRYGTVPVARFTGGLADTVHDVEYSRVSQKRRNGYTFIDANKEGLEFGLGRAIDDWFNEPQQFRNLVNNGMKSDFSWKMSAKKYVKIYKYLHSQV</sequence>
<protein>
    <recommendedName>
        <fullName evidence="8">Glycogen synthase</fullName>
        <ecNumber evidence="8">2.4.1.21</ecNumber>
    </recommendedName>
    <alternativeName>
        <fullName evidence="8">Starch [bacterial glycogen] synthase</fullName>
    </alternativeName>
</protein>
<accession>A0A5S9IQ83</accession>
<dbReference type="Gene3D" id="3.40.50.2000">
    <property type="entry name" value="Glycogen Phosphorylase B"/>
    <property type="match status" value="2"/>
</dbReference>
<dbReference type="OrthoDB" id="9808590at2"/>
<dbReference type="KEGG" id="uam:UABAM_04045"/>
<dbReference type="EMBL" id="AP019860">
    <property type="protein sequence ID" value="BBM85671.1"/>
    <property type="molecule type" value="Genomic_DNA"/>
</dbReference>
<evidence type="ECO:0000256" key="7">
    <source>
        <dbReference type="ARBA" id="ARBA00023056"/>
    </source>
</evidence>
<feature type="domain" description="Starch synthase catalytic" evidence="10">
    <location>
        <begin position="2"/>
        <end position="239"/>
    </location>
</feature>
<comment type="function">
    <text evidence="2 8">Synthesizes alpha-1,4-glucan chains using ADP-glucose.</text>
</comment>
<comment type="similarity">
    <text evidence="4 8">Belongs to the glycosyltransferase 1 family. Bacterial/plant glycogen synthase subfamily.</text>
</comment>